<organism evidence="8 9">
    <name type="scientific">Gelidibacter salicanalis</name>
    <dbReference type="NCBI Taxonomy" id="291193"/>
    <lineage>
        <taxon>Bacteria</taxon>
        <taxon>Pseudomonadati</taxon>
        <taxon>Bacteroidota</taxon>
        <taxon>Flavobacteriia</taxon>
        <taxon>Flavobacteriales</taxon>
        <taxon>Flavobacteriaceae</taxon>
        <taxon>Gelidibacter</taxon>
    </lineage>
</organism>
<keyword evidence="6" id="KW-0560">Oxidoreductase</keyword>
<evidence type="ECO:0000256" key="2">
    <source>
        <dbReference type="ARBA" id="ARBA00007118"/>
    </source>
</evidence>
<comment type="caution">
    <text evidence="8">The sequence shown here is derived from an EMBL/GenBank/DDBJ whole genome shotgun (WGS) entry which is preliminary data.</text>
</comment>
<dbReference type="InterPro" id="IPR000415">
    <property type="entry name" value="Nitroreductase-like"/>
</dbReference>
<dbReference type="Gene3D" id="3.40.109.10">
    <property type="entry name" value="NADH Oxidase"/>
    <property type="match status" value="1"/>
</dbReference>
<evidence type="ECO:0000259" key="7">
    <source>
        <dbReference type="Pfam" id="PF00881"/>
    </source>
</evidence>
<dbReference type="AlphaFoldDB" id="A0A5C7AHI1"/>
<feature type="domain" description="Nitroreductase" evidence="7">
    <location>
        <begin position="8"/>
        <end position="185"/>
    </location>
</feature>
<comment type="cofactor">
    <cofactor evidence="1">
        <name>FMN</name>
        <dbReference type="ChEBI" id="CHEBI:58210"/>
    </cofactor>
</comment>
<dbReference type="RefSeq" id="WP_146893258.1">
    <property type="nucleotide sequence ID" value="NZ_VORX01000004.1"/>
</dbReference>
<evidence type="ECO:0000256" key="3">
    <source>
        <dbReference type="ARBA" id="ARBA00022630"/>
    </source>
</evidence>
<accession>A0A5C7AHI1</accession>
<dbReference type="InterPro" id="IPR029479">
    <property type="entry name" value="Nitroreductase"/>
</dbReference>
<protein>
    <submittedName>
        <fullName evidence="8">NAD(P)H-dependent oxidoreductase</fullName>
    </submittedName>
</protein>
<dbReference type="PANTHER" id="PTHR43673">
    <property type="entry name" value="NAD(P)H NITROREDUCTASE YDGI-RELATED"/>
    <property type="match status" value="1"/>
</dbReference>
<keyword evidence="3" id="KW-0285">Flavoprotein</keyword>
<evidence type="ECO:0000256" key="6">
    <source>
        <dbReference type="ARBA" id="ARBA00023002"/>
    </source>
</evidence>
<dbReference type="CDD" id="cd02149">
    <property type="entry name" value="NfsB-like"/>
    <property type="match status" value="1"/>
</dbReference>
<sequence length="209" mass="24079">MDIIESLQWRYATKKFNPTQVLSSEKLHILKQAFNLTATSFGLQTISLLIIENKPLREKLLPAAYHQSQIVDASHLLVLCIKDHVNTDDIDDLFDNVGELRNTPETILEPYRNDLKSIMNKMTQEEQQQWAIKQAYIALGNLMTVCAVERIDSCPMEGFDRPAFDRILELQQKELKSVLLLPVGYRSEEDMFAGFKKVRKALEHSIIEM</sequence>
<name>A0A5C7AHI1_9FLAO</name>
<dbReference type="OrthoDB" id="9809288at2"/>
<evidence type="ECO:0000256" key="4">
    <source>
        <dbReference type="ARBA" id="ARBA00022643"/>
    </source>
</evidence>
<dbReference type="EMBL" id="VORX01000004">
    <property type="protein sequence ID" value="TXE07861.1"/>
    <property type="molecule type" value="Genomic_DNA"/>
</dbReference>
<dbReference type="Pfam" id="PF00881">
    <property type="entry name" value="Nitroreductase"/>
    <property type="match status" value="1"/>
</dbReference>
<evidence type="ECO:0000256" key="5">
    <source>
        <dbReference type="ARBA" id="ARBA00022857"/>
    </source>
</evidence>
<reference evidence="8 9" key="1">
    <citation type="submission" date="2019-08" db="EMBL/GenBank/DDBJ databases">
        <title>Genome sequence of Gelidibacter salicanalis IC162T.</title>
        <authorList>
            <person name="Bowman J.P."/>
        </authorList>
    </citation>
    <scope>NUCLEOTIDE SEQUENCE [LARGE SCALE GENOMIC DNA]</scope>
    <source>
        <strain evidence="8 9">IC162</strain>
    </source>
</reference>
<comment type="similarity">
    <text evidence="2">Belongs to the nitroreductase family.</text>
</comment>
<evidence type="ECO:0000313" key="9">
    <source>
        <dbReference type="Proteomes" id="UP000321734"/>
    </source>
</evidence>
<keyword evidence="5" id="KW-0521">NADP</keyword>
<dbReference type="GO" id="GO:0016491">
    <property type="term" value="F:oxidoreductase activity"/>
    <property type="evidence" value="ECO:0007669"/>
    <property type="project" value="UniProtKB-KW"/>
</dbReference>
<dbReference type="PANTHER" id="PTHR43673:SF2">
    <property type="entry name" value="NITROREDUCTASE"/>
    <property type="match status" value="1"/>
</dbReference>
<evidence type="ECO:0000313" key="8">
    <source>
        <dbReference type="EMBL" id="TXE07861.1"/>
    </source>
</evidence>
<gene>
    <name evidence="8" type="ORF">ES711_10545</name>
</gene>
<proteinExistence type="inferred from homology"/>
<evidence type="ECO:0000256" key="1">
    <source>
        <dbReference type="ARBA" id="ARBA00001917"/>
    </source>
</evidence>
<dbReference type="InterPro" id="IPR033878">
    <property type="entry name" value="NfsB-like"/>
</dbReference>
<keyword evidence="4" id="KW-0288">FMN</keyword>
<dbReference type="SUPFAM" id="SSF55469">
    <property type="entry name" value="FMN-dependent nitroreductase-like"/>
    <property type="match status" value="1"/>
</dbReference>
<dbReference type="Proteomes" id="UP000321734">
    <property type="component" value="Unassembled WGS sequence"/>
</dbReference>
<keyword evidence="9" id="KW-1185">Reference proteome</keyword>